<evidence type="ECO:0000313" key="1">
    <source>
        <dbReference type="EMBL" id="KAH1082179.1"/>
    </source>
</evidence>
<comment type="caution">
    <text evidence="1">The sequence shown here is derived from an EMBL/GenBank/DDBJ whole genome shotgun (WGS) entry which is preliminary data.</text>
</comment>
<organism evidence="1 2">
    <name type="scientific">Gossypium stocksii</name>
    <dbReference type="NCBI Taxonomy" id="47602"/>
    <lineage>
        <taxon>Eukaryota</taxon>
        <taxon>Viridiplantae</taxon>
        <taxon>Streptophyta</taxon>
        <taxon>Embryophyta</taxon>
        <taxon>Tracheophyta</taxon>
        <taxon>Spermatophyta</taxon>
        <taxon>Magnoliopsida</taxon>
        <taxon>eudicotyledons</taxon>
        <taxon>Gunneridae</taxon>
        <taxon>Pentapetalae</taxon>
        <taxon>rosids</taxon>
        <taxon>malvids</taxon>
        <taxon>Malvales</taxon>
        <taxon>Malvaceae</taxon>
        <taxon>Malvoideae</taxon>
        <taxon>Gossypium</taxon>
    </lineage>
</organism>
<dbReference type="AlphaFoldDB" id="A0A9D4A2Z3"/>
<accession>A0A9D4A2Z3</accession>
<dbReference type="EMBL" id="JAIQCV010000007">
    <property type="protein sequence ID" value="KAH1082179.1"/>
    <property type="molecule type" value="Genomic_DNA"/>
</dbReference>
<proteinExistence type="predicted"/>
<reference evidence="1 2" key="1">
    <citation type="journal article" date="2021" name="Plant Biotechnol. J.">
        <title>Multi-omics assisted identification of the key and species-specific regulatory components of drought-tolerant mechanisms in Gossypium stocksii.</title>
        <authorList>
            <person name="Yu D."/>
            <person name="Ke L."/>
            <person name="Zhang D."/>
            <person name="Wu Y."/>
            <person name="Sun Y."/>
            <person name="Mei J."/>
            <person name="Sun J."/>
            <person name="Sun Y."/>
        </authorList>
    </citation>
    <scope>NUCLEOTIDE SEQUENCE [LARGE SCALE GENOMIC DNA]</scope>
    <source>
        <strain evidence="2">cv. E1</strain>
        <tissue evidence="1">Leaf</tissue>
    </source>
</reference>
<dbReference type="OrthoDB" id="1432732at2759"/>
<sequence length="116" mass="13839">MYAELYSRNLETFQVQEYIDRRSNLPPRSYAVDLRNRQFECGIFQTLRYPFAHVHAACERAKLNVEQFIDEIYTLQRTLRIWGNEFPTMPDVSNWKVPPPAFEMVLDCSLRRHPKG</sequence>
<evidence type="ECO:0000313" key="2">
    <source>
        <dbReference type="Proteomes" id="UP000828251"/>
    </source>
</evidence>
<name>A0A9D4A2Z3_9ROSI</name>
<gene>
    <name evidence="1" type="ORF">J1N35_021940</name>
</gene>
<protein>
    <submittedName>
        <fullName evidence="1">Uncharacterized protein</fullName>
    </submittedName>
</protein>
<keyword evidence="2" id="KW-1185">Reference proteome</keyword>
<dbReference type="Proteomes" id="UP000828251">
    <property type="component" value="Unassembled WGS sequence"/>
</dbReference>